<protein>
    <recommendedName>
        <fullName evidence="1">Reverse transcriptase domain-containing protein</fullName>
    </recommendedName>
</protein>
<dbReference type="SUPFAM" id="SSF56219">
    <property type="entry name" value="DNase I-like"/>
    <property type="match status" value="1"/>
</dbReference>
<reference evidence="2" key="3">
    <citation type="submission" date="2025-09" db="UniProtKB">
        <authorList>
            <consortium name="Ensembl"/>
        </authorList>
    </citation>
    <scope>IDENTIFICATION</scope>
</reference>
<dbReference type="InterPro" id="IPR005135">
    <property type="entry name" value="Endo/exonuclease/phosphatase"/>
</dbReference>
<dbReference type="Proteomes" id="UP000472272">
    <property type="component" value="Chromosome 5"/>
</dbReference>
<dbReference type="GO" id="GO:0003824">
    <property type="term" value="F:catalytic activity"/>
    <property type="evidence" value="ECO:0007669"/>
    <property type="project" value="InterPro"/>
</dbReference>
<dbReference type="PANTHER" id="PTHR31635:SF196">
    <property type="entry name" value="REVERSE TRANSCRIPTASE DOMAIN-CONTAINING PROTEIN-RELATED"/>
    <property type="match status" value="1"/>
</dbReference>
<dbReference type="AlphaFoldDB" id="A0A670HXF6"/>
<feature type="domain" description="Reverse transcriptase" evidence="1">
    <location>
        <begin position="493"/>
        <end position="767"/>
    </location>
</feature>
<dbReference type="GeneTree" id="ENSGT01150000286916"/>
<dbReference type="CDD" id="cd01650">
    <property type="entry name" value="RT_nLTR_like"/>
    <property type="match status" value="1"/>
</dbReference>
<dbReference type="Gene3D" id="3.60.10.10">
    <property type="entry name" value="Endonuclease/exonuclease/phosphatase"/>
    <property type="match status" value="1"/>
</dbReference>
<evidence type="ECO:0000313" key="2">
    <source>
        <dbReference type="Ensembl" id="ENSPMRP00000004266.1"/>
    </source>
</evidence>
<reference evidence="2 3" key="1">
    <citation type="journal article" date="2019" name="Proc. Natl. Acad. Sci. U.S.A.">
        <title>Regulatory changes in pterin and carotenoid genes underlie balanced color polymorphisms in the wall lizard.</title>
        <authorList>
            <person name="Andrade P."/>
            <person name="Pinho C."/>
            <person name="Perez I de Lanuza G."/>
            <person name="Afonso S."/>
            <person name="Brejcha J."/>
            <person name="Rubin C.J."/>
            <person name="Wallerman O."/>
            <person name="Pereira P."/>
            <person name="Sabatino S.J."/>
            <person name="Bellati A."/>
            <person name="Pellitteri-Rosa D."/>
            <person name="Bosakova Z."/>
            <person name="Bunikis I."/>
            <person name="Carretero M.A."/>
            <person name="Feiner N."/>
            <person name="Marsik P."/>
            <person name="Pauperio F."/>
            <person name="Salvi D."/>
            <person name="Soler L."/>
            <person name="While G.M."/>
            <person name="Uller T."/>
            <person name="Font E."/>
            <person name="Andersson L."/>
            <person name="Carneiro M."/>
        </authorList>
    </citation>
    <scope>NUCLEOTIDE SEQUENCE</scope>
</reference>
<name>A0A670HXF6_PODMU</name>
<dbReference type="SUPFAM" id="SSF56672">
    <property type="entry name" value="DNA/RNA polymerases"/>
    <property type="match status" value="1"/>
</dbReference>
<dbReference type="InterPro" id="IPR000477">
    <property type="entry name" value="RT_dom"/>
</dbReference>
<dbReference type="Pfam" id="PF03372">
    <property type="entry name" value="Exo_endo_phos"/>
    <property type="match status" value="1"/>
</dbReference>
<dbReference type="PROSITE" id="PS50878">
    <property type="entry name" value="RT_POL"/>
    <property type="match status" value="1"/>
</dbReference>
<dbReference type="CDD" id="cd09076">
    <property type="entry name" value="L1-EN"/>
    <property type="match status" value="1"/>
</dbReference>
<keyword evidence="3" id="KW-1185">Reference proteome</keyword>
<evidence type="ECO:0000313" key="3">
    <source>
        <dbReference type="Proteomes" id="UP000472272"/>
    </source>
</evidence>
<dbReference type="InterPro" id="IPR043502">
    <property type="entry name" value="DNA/RNA_pol_sf"/>
</dbReference>
<dbReference type="PANTHER" id="PTHR31635">
    <property type="entry name" value="REVERSE TRANSCRIPTASE DOMAIN-CONTAINING PROTEIN-RELATED"/>
    <property type="match status" value="1"/>
</dbReference>
<accession>A0A670HXF6</accession>
<dbReference type="Ensembl" id="ENSPMRT00000004555.1">
    <property type="protein sequence ID" value="ENSPMRP00000004266.1"/>
    <property type="gene ID" value="ENSPMRG00000002923.1"/>
</dbReference>
<organism evidence="2 3">
    <name type="scientific">Podarcis muralis</name>
    <name type="common">Wall lizard</name>
    <name type="synonym">Lacerta muralis</name>
    <dbReference type="NCBI Taxonomy" id="64176"/>
    <lineage>
        <taxon>Eukaryota</taxon>
        <taxon>Metazoa</taxon>
        <taxon>Chordata</taxon>
        <taxon>Craniata</taxon>
        <taxon>Vertebrata</taxon>
        <taxon>Euteleostomi</taxon>
        <taxon>Lepidosauria</taxon>
        <taxon>Squamata</taxon>
        <taxon>Bifurcata</taxon>
        <taxon>Unidentata</taxon>
        <taxon>Episquamata</taxon>
        <taxon>Laterata</taxon>
        <taxon>Lacertibaenia</taxon>
        <taxon>Lacertidae</taxon>
        <taxon>Podarcis</taxon>
    </lineage>
</organism>
<evidence type="ECO:0000259" key="1">
    <source>
        <dbReference type="PROSITE" id="PS50878"/>
    </source>
</evidence>
<reference evidence="2" key="2">
    <citation type="submission" date="2025-08" db="UniProtKB">
        <authorList>
            <consortium name="Ensembl"/>
        </authorList>
    </citation>
    <scope>IDENTIFICATION</scope>
</reference>
<proteinExistence type="predicted"/>
<sequence>MSLTFLTWNVNGLNEKSKRNKIEKVLRNKKCDVVCCQETHVAKKHKHILVNKKLGVEFINSDVNKKRGLVTYVNEKLEPKLICKDGEGRILGVQITYQGERINVVSVYAPNTNQTEFFKKLEQILLELENHKLIVLGDLNGVPEPEIDRSEKKRKRNQGKLPKTFDDLQENLDLIDIWRFKNPIEKQFTHFSGAHRSWGRIDQIWVSRELSTRSVKCEIDPRTLSDHNPIFLEIKCKLLGPYRWRMNDYLLEQEDTIDKAKNTLKEYFDQNLNKGTKIDVVWDASKAVLRGFLIQQNKYKKSLREVKKDEIVKQLKEIERKLIKNPGDEKTKQLGKLLQTQYSTLINQEIEWGIKTMKQKYFESANKTGKLLAWQLRKRKKQRVINKIKSQDQIIEDPNEIKEKFLQYYETLYKKKEDEDINEIGRYLERSGGEQLLEEEKALLNKPITVEEVRTMIKKMKPGRAPGPDGLSQKYYKTLEEYLAPVLCNVINNILQEGEIPDSWREAYITVIPKIDSDALDIKNYRPISLLNEDYKIFAGIMASRLKKYLNRAIHKDQAGFLPGRQIKDNVRHIINIIEYLDLRIDIPAALVFIDAEKAFDNVSWHFLIKCMEKVGIRGPFLEGIRSIYSDQRAKLIINGNLTNSFSITKGTRQGCPLSPLLFILVLEVMLNRIRETSEIRGIRIGTKKYKVKAYADDIVVSTEDPEKGIITVIELMETFGRLSGFKLNRTKTKMLIKNVDEQLKNKIELESGIMASKKVKYLGIWITTKNINLVEDNYNRTWRECKKDLDSWSRLQLSWEGRMAAIKMSILPKMIFLFQNIPVVRGTTMFKDWQKTLSRFIWQGKRARIKYKLLTDRRERGGFAVPNLQLYYEASCLCWIKEWIVLDNTDLLDLEGFNARHGWHAYLWQDKGKIHKGFSNHIIRGSLLEVWNRCKRLVEKDTPWWLSPVDILVTKKLNMEGKRWTYADLLRRSDKGWEIKPYEELKDKLMGWIQYHQINAVWREHKKAGISNNKSKFQLEIIEGKSKLLTKMYNILLDWDTMDEEIKDVMIKWAIDLGHPLEYERWKKLWTKDMKFSACVRLRENMGKMMYRWYITPTKLVKMYKTGEKTCWKCKKKEGDFFHMWWSCEEVKRFWGLVYDELKKILKYTFPKKPEAFLLGMVGEEIKKDDQTFFQYAAVSARILLAQSWRTSNIPTISDWQNKLIEYMDIALMTQKIRQQRNNKFTKDWNKFLSYMESTLGNAKITVGII</sequence>
<dbReference type="Pfam" id="PF00078">
    <property type="entry name" value="RVT_1"/>
    <property type="match status" value="1"/>
</dbReference>
<dbReference type="OMA" id="WETSKAY"/>
<dbReference type="InterPro" id="IPR036691">
    <property type="entry name" value="Endo/exonu/phosph_ase_sf"/>
</dbReference>